<dbReference type="Proteomes" id="UP001354709">
    <property type="component" value="Unassembled WGS sequence"/>
</dbReference>
<evidence type="ECO:0000313" key="3">
    <source>
        <dbReference type="Proteomes" id="UP001354709"/>
    </source>
</evidence>
<protein>
    <submittedName>
        <fullName evidence="2">Helix-turn-helix transcriptional regulator</fullName>
    </submittedName>
</protein>
<dbReference type="InterPro" id="IPR010982">
    <property type="entry name" value="Lambda_DNA-bd_dom_sf"/>
</dbReference>
<feature type="domain" description="HTH cro/C1-type" evidence="1">
    <location>
        <begin position="26"/>
        <end position="65"/>
    </location>
</feature>
<accession>A0ABU7QCC5</accession>
<reference evidence="2 3" key="1">
    <citation type="submission" date="2023-11" db="EMBL/GenBank/DDBJ databases">
        <title>30 novel species of actinomycetes from the DSMZ collection.</title>
        <authorList>
            <person name="Nouioui I."/>
        </authorList>
    </citation>
    <scope>NUCLEOTIDE SEQUENCE [LARGE SCALE GENOMIC DNA]</scope>
    <source>
        <strain evidence="2 3">DSM 41524</strain>
    </source>
</reference>
<name>A0ABU7QCC5_9ACTN</name>
<dbReference type="InterPro" id="IPR001387">
    <property type="entry name" value="Cro/C1-type_HTH"/>
</dbReference>
<dbReference type="SMART" id="SM00530">
    <property type="entry name" value="HTH_XRE"/>
    <property type="match status" value="1"/>
</dbReference>
<dbReference type="PROSITE" id="PS50943">
    <property type="entry name" value="HTH_CROC1"/>
    <property type="match status" value="1"/>
</dbReference>
<dbReference type="RefSeq" id="WP_330815542.1">
    <property type="nucleotide sequence ID" value="NZ_JAZBJO010000045.1"/>
</dbReference>
<sequence>MPYRLRTDRLRAVARQKGDKTGYAIAQRTGLAESTISRLLRGKTQPGAKALLRICTVYGATTEDLMEFLEPAA</sequence>
<gene>
    <name evidence="2" type="ORF">V2J94_41685</name>
</gene>
<proteinExistence type="predicted"/>
<keyword evidence="3" id="KW-1185">Reference proteome</keyword>
<dbReference type="SUPFAM" id="SSF47413">
    <property type="entry name" value="lambda repressor-like DNA-binding domains"/>
    <property type="match status" value="1"/>
</dbReference>
<dbReference type="Pfam" id="PF13560">
    <property type="entry name" value="HTH_31"/>
    <property type="match status" value="1"/>
</dbReference>
<organism evidence="2 3">
    <name type="scientific">Streptomyces asiaticus subsp. ignotus</name>
    <dbReference type="NCBI Taxonomy" id="3098222"/>
    <lineage>
        <taxon>Bacteria</taxon>
        <taxon>Bacillati</taxon>
        <taxon>Actinomycetota</taxon>
        <taxon>Actinomycetes</taxon>
        <taxon>Kitasatosporales</taxon>
        <taxon>Streptomycetaceae</taxon>
        <taxon>Streptomyces</taxon>
        <taxon>Streptomyces violaceusniger group</taxon>
    </lineage>
</organism>
<dbReference type="CDD" id="cd00093">
    <property type="entry name" value="HTH_XRE"/>
    <property type="match status" value="1"/>
</dbReference>
<dbReference type="EMBL" id="JAZBJO010000045">
    <property type="protein sequence ID" value="MEE4598284.1"/>
    <property type="molecule type" value="Genomic_DNA"/>
</dbReference>
<dbReference type="Gene3D" id="1.10.260.40">
    <property type="entry name" value="lambda repressor-like DNA-binding domains"/>
    <property type="match status" value="1"/>
</dbReference>
<evidence type="ECO:0000313" key="2">
    <source>
        <dbReference type="EMBL" id="MEE4598284.1"/>
    </source>
</evidence>
<evidence type="ECO:0000259" key="1">
    <source>
        <dbReference type="PROSITE" id="PS50943"/>
    </source>
</evidence>
<comment type="caution">
    <text evidence="2">The sequence shown here is derived from an EMBL/GenBank/DDBJ whole genome shotgun (WGS) entry which is preliminary data.</text>
</comment>